<dbReference type="GO" id="GO:0000723">
    <property type="term" value="P:telomere maintenance"/>
    <property type="evidence" value="ECO:0007669"/>
    <property type="project" value="TreeGrafter"/>
</dbReference>
<dbReference type="PANTHER" id="PTHR23240:SF8">
    <property type="entry name" value="PROTEIN ARTEMIS"/>
    <property type="match status" value="1"/>
</dbReference>
<keyword evidence="2" id="KW-0378">Hydrolase</keyword>
<dbReference type="Pfam" id="PF12706">
    <property type="entry name" value="Lactamase_B_2"/>
    <property type="match status" value="1"/>
</dbReference>
<evidence type="ECO:0000256" key="2">
    <source>
        <dbReference type="ARBA" id="ARBA00022801"/>
    </source>
</evidence>
<keyword evidence="7" id="KW-1185">Reference proteome</keyword>
<dbReference type="OrthoDB" id="5561659at2759"/>
<dbReference type="GO" id="GO:0035312">
    <property type="term" value="F:5'-3' DNA exonuclease activity"/>
    <property type="evidence" value="ECO:0007669"/>
    <property type="project" value="TreeGrafter"/>
</dbReference>
<proteinExistence type="predicted"/>
<organism evidence="6 7">
    <name type="scientific">Ustilaginoidea virens</name>
    <name type="common">Rice false smut fungus</name>
    <name type="synonym">Villosiclava virens</name>
    <dbReference type="NCBI Taxonomy" id="1159556"/>
    <lineage>
        <taxon>Eukaryota</taxon>
        <taxon>Fungi</taxon>
        <taxon>Dikarya</taxon>
        <taxon>Ascomycota</taxon>
        <taxon>Pezizomycotina</taxon>
        <taxon>Sordariomycetes</taxon>
        <taxon>Hypocreomycetidae</taxon>
        <taxon>Hypocreales</taxon>
        <taxon>Clavicipitaceae</taxon>
        <taxon>Ustilaginoidea</taxon>
    </lineage>
</organism>
<evidence type="ECO:0000256" key="4">
    <source>
        <dbReference type="SAM" id="MobiDB-lite"/>
    </source>
</evidence>
<dbReference type="SUPFAM" id="SSF56281">
    <property type="entry name" value="Metallo-hydrolase/oxidoreductase"/>
    <property type="match status" value="1"/>
</dbReference>
<evidence type="ECO:0000313" key="6">
    <source>
        <dbReference type="EMBL" id="QUC21370.1"/>
    </source>
</evidence>
<feature type="compositionally biased region" description="Polar residues" evidence="4">
    <location>
        <begin position="669"/>
        <end position="683"/>
    </location>
</feature>
<feature type="region of interest" description="Disordered" evidence="4">
    <location>
        <begin position="662"/>
        <end position="683"/>
    </location>
</feature>
<keyword evidence="1" id="KW-0540">Nuclease</keyword>
<evidence type="ECO:0000313" key="7">
    <source>
        <dbReference type="Proteomes" id="UP000027002"/>
    </source>
</evidence>
<evidence type="ECO:0000256" key="3">
    <source>
        <dbReference type="ARBA" id="ARBA00022839"/>
    </source>
</evidence>
<protein>
    <recommendedName>
        <fullName evidence="5">Metallo-beta-lactamase domain-containing protein</fullName>
    </recommendedName>
</protein>
<reference evidence="6" key="1">
    <citation type="submission" date="2020-03" db="EMBL/GenBank/DDBJ databases">
        <title>A mixture of massive structural variations and highly conserved coding sequences in Ustilaginoidea virens genome.</title>
        <authorList>
            <person name="Zhang K."/>
            <person name="Zhao Z."/>
            <person name="Zhang Z."/>
            <person name="Li Y."/>
            <person name="Hsiang T."/>
            <person name="Sun W."/>
        </authorList>
    </citation>
    <scope>NUCLEOTIDE SEQUENCE</scope>
    <source>
        <strain evidence="6">UV-8b</strain>
    </source>
</reference>
<sequence>MSTFNGIVSEFPEIRIDFFRRNPDQLPPLACFLSHVHSDHLAGLDALRSPFVYCSLATREILLRLERFPCRINHARGIVEARQQTYKHLRKVLKALPLEAPTRLQLRPGYEIQVTLFDANHCPGSTMFLIEGQGKAVLYTGDVRAEQWFVSSIARNPAILEYSSGLKRLDKMYLDTSCLEDVPFQTKSEGIVDLLTKVIKYPPNTVFHFSFWTFGYEEVWVALSKALDSPIHVDQYKLRIYQSLKSRTSDDPYSPDFHHTVGIAALNGHMCGNTQHQGCLTSEQNVRIHSCEKTNMCPVAMGPDVVSIRPVVCRLPSGQTVAEVGVGGGGTDLSREAALNWIPSNDIEELLASLPASGGINGQMKQELAVVLKNMAASGRDLSLNMGIEEFNDELSADMTAALESLLERLRHEPTGTEATHASPRADGLPSVILFPFARHSSYRELCHLTQTFQPKDVWPCTVDQWWIRNRASVGSLFGRYCSEAIFEFDQQRAALFSQEQGVSFRQQQIPDFDTQTSVGHETISLVSSHETANAEKGLNEPVSEKAAGCEAGLPAPKQLSPNAFPARLSISTTNLLSESELPTSGNQDGLDSPAQWGDCSVSVSQTLSHNEPDDPSQALASHLEADSQTTNVSESSTISPGHSLLRREAYSVMVRNSSNGDTWEPISLLSTDGNHQSADVEL</sequence>
<dbReference type="InterPro" id="IPR001279">
    <property type="entry name" value="Metallo-B-lactamas"/>
</dbReference>
<accession>A0A8E5HTJ1</accession>
<dbReference type="GO" id="GO:0006303">
    <property type="term" value="P:double-strand break repair via nonhomologous end joining"/>
    <property type="evidence" value="ECO:0007669"/>
    <property type="project" value="TreeGrafter"/>
</dbReference>
<dbReference type="InterPro" id="IPR036866">
    <property type="entry name" value="RibonucZ/Hydroxyglut_hydro"/>
</dbReference>
<dbReference type="KEGG" id="uvi:66066390"/>
<feature type="region of interest" description="Disordered" evidence="4">
    <location>
        <begin position="579"/>
        <end position="599"/>
    </location>
</feature>
<dbReference type="Proteomes" id="UP000027002">
    <property type="component" value="Chromosome 4"/>
</dbReference>
<evidence type="ECO:0000259" key="5">
    <source>
        <dbReference type="Pfam" id="PF12706"/>
    </source>
</evidence>
<gene>
    <name evidence="6" type="ORF">UV8b_05613</name>
</gene>
<dbReference type="AlphaFoldDB" id="A0A8E5HTJ1"/>
<dbReference type="RefSeq" id="XP_042999043.1">
    <property type="nucleotide sequence ID" value="XM_043143110.1"/>
</dbReference>
<dbReference type="GO" id="GO:0003684">
    <property type="term" value="F:damaged DNA binding"/>
    <property type="evidence" value="ECO:0007669"/>
    <property type="project" value="TreeGrafter"/>
</dbReference>
<name>A0A8E5HTJ1_USTVR</name>
<dbReference type="Gene3D" id="3.60.15.10">
    <property type="entry name" value="Ribonuclease Z/Hydroxyacylglutathione hydrolase-like"/>
    <property type="match status" value="1"/>
</dbReference>
<feature type="compositionally biased region" description="Polar residues" evidence="4">
    <location>
        <begin position="579"/>
        <end position="590"/>
    </location>
</feature>
<evidence type="ECO:0000256" key="1">
    <source>
        <dbReference type="ARBA" id="ARBA00022722"/>
    </source>
</evidence>
<dbReference type="PANTHER" id="PTHR23240">
    <property type="entry name" value="DNA CROSS-LINK REPAIR PROTEIN PSO2/SNM1-RELATED"/>
    <property type="match status" value="1"/>
</dbReference>
<dbReference type="EMBL" id="CP072756">
    <property type="protein sequence ID" value="QUC21370.1"/>
    <property type="molecule type" value="Genomic_DNA"/>
</dbReference>
<keyword evidence="3" id="KW-0269">Exonuclease</keyword>
<dbReference type="GO" id="GO:0036297">
    <property type="term" value="P:interstrand cross-link repair"/>
    <property type="evidence" value="ECO:0007669"/>
    <property type="project" value="TreeGrafter"/>
</dbReference>
<dbReference type="GeneID" id="66066390"/>
<feature type="domain" description="Metallo-beta-lactamase" evidence="5">
    <location>
        <begin position="22"/>
        <end position="146"/>
    </location>
</feature>